<gene>
    <name evidence="2" type="ORF">AT727_02495</name>
</gene>
<dbReference type="Proteomes" id="UP000054623">
    <property type="component" value="Unassembled WGS sequence"/>
</dbReference>
<dbReference type="Pfam" id="PF05523">
    <property type="entry name" value="FdtA"/>
    <property type="match status" value="1"/>
</dbReference>
<dbReference type="AlphaFoldDB" id="A0A0W1JQ32"/>
<dbReference type="SUPFAM" id="SSF51182">
    <property type="entry name" value="RmlC-like cupins"/>
    <property type="match status" value="1"/>
</dbReference>
<evidence type="ECO:0000259" key="1">
    <source>
        <dbReference type="Pfam" id="PF05523"/>
    </source>
</evidence>
<dbReference type="EMBL" id="LOCK01000001">
    <property type="protein sequence ID" value="KTE93844.1"/>
    <property type="molecule type" value="Genomic_DNA"/>
</dbReference>
<comment type="caution">
    <text evidence="2">The sequence shown here is derived from an EMBL/GenBank/DDBJ whole genome shotgun (WGS) entry which is preliminary data.</text>
</comment>
<dbReference type="CDD" id="cd20292">
    <property type="entry name" value="cupin_QdtA-like"/>
    <property type="match status" value="1"/>
</dbReference>
<dbReference type="InterPro" id="IPR011051">
    <property type="entry name" value="RmlC_Cupin_sf"/>
</dbReference>
<proteinExistence type="predicted"/>
<evidence type="ECO:0000313" key="2">
    <source>
        <dbReference type="EMBL" id="KTE93844.1"/>
    </source>
</evidence>
<dbReference type="InterPro" id="IPR014710">
    <property type="entry name" value="RmlC-like_jellyroll"/>
</dbReference>
<dbReference type="InterPro" id="IPR008894">
    <property type="entry name" value="QdtA_cupin_dom"/>
</dbReference>
<feature type="domain" description="Sugar 3,4-ketoisomerase QdtA cupin" evidence="1">
    <location>
        <begin position="3"/>
        <end position="130"/>
    </location>
</feature>
<accession>A0A0W1JQ32</accession>
<reference evidence="2 3" key="1">
    <citation type="submission" date="2015-12" db="EMBL/GenBank/DDBJ databases">
        <title>Draft Genome Sequence of Desulfitobacterium hafniense Strain DH, a Sulfate-reducing Bacterium Isolated from Paddy Soils.</title>
        <authorList>
            <person name="Bao P."/>
            <person name="Zhang X."/>
            <person name="Li G."/>
        </authorList>
    </citation>
    <scope>NUCLEOTIDE SEQUENCE [LARGE SCALE GENOMIC DNA]</scope>
    <source>
        <strain evidence="2 3">DH</strain>
    </source>
</reference>
<dbReference type="RefSeq" id="WP_058490623.1">
    <property type="nucleotide sequence ID" value="NZ_LOCK01000001.1"/>
</dbReference>
<dbReference type="OrthoDB" id="9795513at2"/>
<organism evidence="2 3">
    <name type="scientific">Desulfitobacterium hafniense</name>
    <name type="common">Desulfitobacterium frappieri</name>
    <dbReference type="NCBI Taxonomy" id="49338"/>
    <lineage>
        <taxon>Bacteria</taxon>
        <taxon>Bacillati</taxon>
        <taxon>Bacillota</taxon>
        <taxon>Clostridia</taxon>
        <taxon>Eubacteriales</taxon>
        <taxon>Desulfitobacteriaceae</taxon>
        <taxon>Desulfitobacterium</taxon>
    </lineage>
</organism>
<dbReference type="Gene3D" id="2.60.120.10">
    <property type="entry name" value="Jelly Rolls"/>
    <property type="match status" value="1"/>
</dbReference>
<dbReference type="GO" id="GO:0016853">
    <property type="term" value="F:isomerase activity"/>
    <property type="evidence" value="ECO:0007669"/>
    <property type="project" value="UniProtKB-KW"/>
</dbReference>
<protein>
    <submittedName>
        <fullName evidence="2">dTDP-6-deoxy-3,4-keto-hexulose isomerase</fullName>
    </submittedName>
</protein>
<evidence type="ECO:0000313" key="3">
    <source>
        <dbReference type="Proteomes" id="UP000054623"/>
    </source>
</evidence>
<keyword evidence="2" id="KW-0413">Isomerase</keyword>
<sequence>MKNVRQLVFKDITDLKGHLTPVEARKDVPFDIKRVYYITRVAKGERRGFHSHRNLQQVLICVSGTVKILVKTPYGEEVIKLDNPAKGLYIGPMVWREMFDFTEGSALVVLASEHYDEEDYIRDYTLYEKEARIYFTENEEN</sequence>
<name>A0A0W1JQ32_DESHA</name>